<dbReference type="InterPro" id="IPR057556">
    <property type="entry name" value="TPR_Slam"/>
</dbReference>
<protein>
    <submittedName>
        <fullName evidence="11">DUF560 domain-containing protein</fullName>
    </submittedName>
</protein>
<evidence type="ECO:0000256" key="7">
    <source>
        <dbReference type="ARBA" id="ARBA00023609"/>
    </source>
</evidence>
<evidence type="ECO:0000256" key="8">
    <source>
        <dbReference type="SAM" id="SignalP"/>
    </source>
</evidence>
<proteinExistence type="inferred from homology"/>
<dbReference type="Proteomes" id="UP000477651">
    <property type="component" value="Unassembled WGS sequence"/>
</dbReference>
<evidence type="ECO:0000256" key="5">
    <source>
        <dbReference type="ARBA" id="ARBA00023136"/>
    </source>
</evidence>
<comment type="caution">
    <text evidence="11">The sequence shown here is derived from an EMBL/GenBank/DDBJ whole genome shotgun (WGS) entry which is preliminary data.</text>
</comment>
<sequence>MKKNLPIVLLGLCSTAAYAIDDTKTFLLTDVYFQQETKEHTPWQAITPQGDYQGYIEIDGQRYQVDNDKESLELAIYYAINQQQWDKLAEFVAAYRQLPDYQVSLALMAEGLIARQQGHTTSAVSLLEEAKKHNPYDSRLLLELGRVYAEDYQTNAARASFTQVLQTPAIPDATKQRIGSFIQYLDDRQKWKGVVSLGYGYQNNINQANGYTSCAFYFMNTCLIEQQLEKPVGSTFIQYQAALSKIIELKGHHKLEIRPLLYGTQYRHKTSGAIRNYSDNMINLSIGYRYQNAQTSFTLAPTIERYYQDGQTQYWSKGLSVGLEQSLTPRLLLYLQVEGKRFSSKNKQYYSDYTQYSSSTGVSYGVTPSTSAYIGYDYDRKKYAESAASSINHSLRLGLFKSFENETYINVMGIYRDSRYGGKTFLSPTPRHDKQKILIAAVGFPQWNIYNIYPELKFKRVINDSNIIFYPYKQSEVSLNMKYIF</sequence>
<dbReference type="RefSeq" id="WP_163763524.1">
    <property type="nucleotide sequence ID" value="NZ_JAAGYR010000001.1"/>
</dbReference>
<dbReference type="InterPro" id="IPR011250">
    <property type="entry name" value="OMP/PagP_B-barrel"/>
</dbReference>
<dbReference type="SUPFAM" id="SSF48452">
    <property type="entry name" value="TPR-like"/>
    <property type="match status" value="1"/>
</dbReference>
<feature type="domain" description="Surface lipoprotein assembly modifier N-terminal TPR repeats region" evidence="10">
    <location>
        <begin position="63"/>
        <end position="161"/>
    </location>
</feature>
<comment type="similarity">
    <text evidence="7">Belongs to the Slam family.</text>
</comment>
<organism evidence="11 12">
    <name type="scientific">Pelistega ratti</name>
    <dbReference type="NCBI Taxonomy" id="2652177"/>
    <lineage>
        <taxon>Bacteria</taxon>
        <taxon>Pseudomonadati</taxon>
        <taxon>Pseudomonadota</taxon>
        <taxon>Betaproteobacteria</taxon>
        <taxon>Burkholderiales</taxon>
        <taxon>Alcaligenaceae</taxon>
        <taxon>Pelistega</taxon>
    </lineage>
</organism>
<evidence type="ECO:0000256" key="1">
    <source>
        <dbReference type="ARBA" id="ARBA00004571"/>
    </source>
</evidence>
<dbReference type="EMBL" id="JAAGYR010000001">
    <property type="protein sequence ID" value="NEN74715.1"/>
    <property type="molecule type" value="Genomic_DNA"/>
</dbReference>
<evidence type="ECO:0000313" key="11">
    <source>
        <dbReference type="EMBL" id="NEN74715.1"/>
    </source>
</evidence>
<gene>
    <name evidence="11" type="ORF">F9B74_00010</name>
</gene>
<evidence type="ECO:0000259" key="9">
    <source>
        <dbReference type="Pfam" id="PF04575"/>
    </source>
</evidence>
<keyword evidence="3" id="KW-0812">Transmembrane</keyword>
<keyword evidence="2" id="KW-1134">Transmembrane beta strand</keyword>
<dbReference type="Gene3D" id="1.25.40.10">
    <property type="entry name" value="Tetratricopeptide repeat domain"/>
    <property type="match status" value="1"/>
</dbReference>
<reference evidence="11 12" key="1">
    <citation type="submission" date="2020-02" db="EMBL/GenBank/DDBJ databases">
        <title>Pelistega sp. NLN82 were isolated from wild rodents of the Hainan Island.</title>
        <authorList>
            <person name="Niu N."/>
            <person name="Zhou J."/>
        </authorList>
    </citation>
    <scope>NUCLEOTIDE SEQUENCE [LARGE SCALE GENOMIC DNA]</scope>
    <source>
        <strain evidence="11 12">NLN82</strain>
    </source>
</reference>
<keyword evidence="6" id="KW-0998">Cell outer membrane</keyword>
<dbReference type="SUPFAM" id="SSF56925">
    <property type="entry name" value="OMPA-like"/>
    <property type="match status" value="1"/>
</dbReference>
<evidence type="ECO:0000256" key="2">
    <source>
        <dbReference type="ARBA" id="ARBA00022452"/>
    </source>
</evidence>
<dbReference type="Pfam" id="PF24575">
    <property type="entry name" value="TPR_Slam"/>
    <property type="match status" value="1"/>
</dbReference>
<keyword evidence="5" id="KW-0472">Membrane</keyword>
<feature type="signal peptide" evidence="8">
    <location>
        <begin position="1"/>
        <end position="19"/>
    </location>
</feature>
<feature type="chain" id="PRO_5026765888" evidence="8">
    <location>
        <begin position="20"/>
        <end position="485"/>
    </location>
</feature>
<evidence type="ECO:0000256" key="6">
    <source>
        <dbReference type="ARBA" id="ARBA00023237"/>
    </source>
</evidence>
<evidence type="ECO:0000256" key="4">
    <source>
        <dbReference type="ARBA" id="ARBA00022729"/>
    </source>
</evidence>
<dbReference type="InterPro" id="IPR007655">
    <property type="entry name" value="Slam_C"/>
</dbReference>
<evidence type="ECO:0000313" key="12">
    <source>
        <dbReference type="Proteomes" id="UP000477651"/>
    </source>
</evidence>
<dbReference type="AlphaFoldDB" id="A0A6L9Y3K2"/>
<dbReference type="GO" id="GO:0009279">
    <property type="term" value="C:cell outer membrane"/>
    <property type="evidence" value="ECO:0007669"/>
    <property type="project" value="UniProtKB-SubCell"/>
</dbReference>
<accession>A0A6L9Y3K2</accession>
<keyword evidence="4 8" id="KW-0732">Signal</keyword>
<dbReference type="InterPro" id="IPR011990">
    <property type="entry name" value="TPR-like_helical_dom_sf"/>
</dbReference>
<dbReference type="Pfam" id="PF04575">
    <property type="entry name" value="SlipAM"/>
    <property type="match status" value="1"/>
</dbReference>
<comment type="subcellular location">
    <subcellularLocation>
        <location evidence="1">Cell outer membrane</location>
        <topology evidence="1">Multi-pass membrane protein</topology>
    </subcellularLocation>
</comment>
<evidence type="ECO:0000256" key="3">
    <source>
        <dbReference type="ARBA" id="ARBA00022692"/>
    </source>
</evidence>
<evidence type="ECO:0000259" key="10">
    <source>
        <dbReference type="Pfam" id="PF24575"/>
    </source>
</evidence>
<feature type="domain" description="Surface lipoprotein assembly modifier C-terminal" evidence="9">
    <location>
        <begin position="191"/>
        <end position="485"/>
    </location>
</feature>
<keyword evidence="12" id="KW-1185">Reference proteome</keyword>
<name>A0A6L9Y3K2_9BURK</name>